<dbReference type="PANTHER" id="PTHR43553:SF24">
    <property type="entry name" value="ENERGY-COUPLING FACTOR TRANSPORTER ATP-BINDING PROTEIN ECFA1"/>
    <property type="match status" value="1"/>
</dbReference>
<evidence type="ECO:0000313" key="7">
    <source>
        <dbReference type="Proteomes" id="UP000469215"/>
    </source>
</evidence>
<sequence>MPADILARDFGWRHAGRKRAALAHIDLEVPAGQRVLLAGASGAGKSTFLHALAGVLPAESGYQEGELLVGGQEPDPSAGRTGLVLQDPDSQVILATIGADVAFGMENLRVPAADIPHRAAAALDLVGLALPPERSTQALSGGQKQRLAIAGVIAMAPDVIVLDEPTANLDPAAVTEVRDAVLAAQARTGATMLVVEHRVEVWADHVDRVVVLGPEGVLADGPPRAVLADAGLRPALLDAGLWLPDLPLPAPRARAAGGEELLSARGLETGRGRALTAAGIDLDIRAGTATGFVGPNGTGKSTTALTLAGLLPPLAGTLRAQPALLGAGTGRPRGSAPHGWSAQELVSRIGTVFQEPEHQFIAASVRAELEFGPLRAGLGEEIAAARADELLARLRMETLAPAHPQTLSGGEKRRLSVACMLAAQPPVLIVDEPTFGQDARTWRGLAELLGDQVDAGGALLAVSHDEEFLTAVGARRCAFAPAPRPQEVR</sequence>
<comment type="caution">
    <text evidence="6">The sequence shown here is derived from an EMBL/GenBank/DDBJ whole genome shotgun (WGS) entry which is preliminary data.</text>
</comment>
<dbReference type="Gene3D" id="3.40.50.300">
    <property type="entry name" value="P-loop containing nucleotide triphosphate hydrolases"/>
    <property type="match status" value="2"/>
</dbReference>
<gene>
    <name evidence="6" type="ORF">GSY69_08115</name>
</gene>
<evidence type="ECO:0000256" key="4">
    <source>
        <dbReference type="ARBA" id="ARBA00022840"/>
    </source>
</evidence>
<dbReference type="InterPro" id="IPR017871">
    <property type="entry name" value="ABC_transporter-like_CS"/>
</dbReference>
<proteinExistence type="inferred from homology"/>
<keyword evidence="2" id="KW-0813">Transport</keyword>
<dbReference type="GO" id="GO:0043190">
    <property type="term" value="C:ATP-binding cassette (ABC) transporter complex"/>
    <property type="evidence" value="ECO:0007669"/>
    <property type="project" value="TreeGrafter"/>
</dbReference>
<keyword evidence="7" id="KW-1185">Reference proteome</keyword>
<dbReference type="SMART" id="SM00382">
    <property type="entry name" value="AAA"/>
    <property type="match status" value="2"/>
</dbReference>
<evidence type="ECO:0000313" key="6">
    <source>
        <dbReference type="EMBL" id="MYM19932.1"/>
    </source>
</evidence>
<protein>
    <submittedName>
        <fullName evidence="6">ATP-binding cassette domain-containing protein</fullName>
    </submittedName>
</protein>
<organism evidence="6 7">
    <name type="scientific">Brevibacterium rongguiense</name>
    <dbReference type="NCBI Taxonomy" id="2695267"/>
    <lineage>
        <taxon>Bacteria</taxon>
        <taxon>Bacillati</taxon>
        <taxon>Actinomycetota</taxon>
        <taxon>Actinomycetes</taxon>
        <taxon>Micrococcales</taxon>
        <taxon>Brevibacteriaceae</taxon>
        <taxon>Brevibacterium</taxon>
    </lineage>
</organism>
<evidence type="ECO:0000256" key="1">
    <source>
        <dbReference type="ARBA" id="ARBA00005417"/>
    </source>
</evidence>
<evidence type="ECO:0000259" key="5">
    <source>
        <dbReference type="PROSITE" id="PS50893"/>
    </source>
</evidence>
<dbReference type="InterPro" id="IPR003593">
    <property type="entry name" value="AAA+_ATPase"/>
</dbReference>
<reference evidence="6 7" key="1">
    <citation type="submission" date="2020-01" db="EMBL/GenBank/DDBJ databases">
        <authorList>
            <person name="Deng T."/>
        </authorList>
    </citation>
    <scope>NUCLEOTIDE SEQUENCE [LARGE SCALE GENOMIC DNA]</scope>
    <source>
        <strain evidence="6 7">5221</strain>
    </source>
</reference>
<dbReference type="GO" id="GO:0016887">
    <property type="term" value="F:ATP hydrolysis activity"/>
    <property type="evidence" value="ECO:0007669"/>
    <property type="project" value="InterPro"/>
</dbReference>
<dbReference type="CDD" id="cd03225">
    <property type="entry name" value="ABC_cobalt_CbiO_domain1"/>
    <property type="match status" value="2"/>
</dbReference>
<dbReference type="Pfam" id="PF00005">
    <property type="entry name" value="ABC_tran"/>
    <property type="match status" value="2"/>
</dbReference>
<dbReference type="AlphaFoldDB" id="A0A6N9H8U9"/>
<keyword evidence="3" id="KW-0547">Nucleotide-binding</keyword>
<dbReference type="InterPro" id="IPR015856">
    <property type="entry name" value="ABC_transpr_CbiO/EcfA_su"/>
</dbReference>
<accession>A0A6N9H8U9</accession>
<dbReference type="PANTHER" id="PTHR43553">
    <property type="entry name" value="HEAVY METAL TRANSPORTER"/>
    <property type="match status" value="1"/>
</dbReference>
<dbReference type="RefSeq" id="WP_160953356.1">
    <property type="nucleotide sequence ID" value="NZ_WWEQ01000029.1"/>
</dbReference>
<feature type="domain" description="ABC transporter" evidence="5">
    <location>
        <begin position="262"/>
        <end position="488"/>
    </location>
</feature>
<dbReference type="InterPro" id="IPR050095">
    <property type="entry name" value="ECF_ABC_transporter_ATP-bd"/>
</dbReference>
<dbReference type="SUPFAM" id="SSF52540">
    <property type="entry name" value="P-loop containing nucleoside triphosphate hydrolases"/>
    <property type="match status" value="2"/>
</dbReference>
<dbReference type="PROSITE" id="PS00211">
    <property type="entry name" value="ABC_TRANSPORTER_1"/>
    <property type="match status" value="2"/>
</dbReference>
<dbReference type="EMBL" id="WWEQ01000029">
    <property type="protein sequence ID" value="MYM19932.1"/>
    <property type="molecule type" value="Genomic_DNA"/>
</dbReference>
<comment type="similarity">
    <text evidence="1">Belongs to the ABC transporter superfamily.</text>
</comment>
<dbReference type="GO" id="GO:0005524">
    <property type="term" value="F:ATP binding"/>
    <property type="evidence" value="ECO:0007669"/>
    <property type="project" value="UniProtKB-KW"/>
</dbReference>
<dbReference type="InterPro" id="IPR003439">
    <property type="entry name" value="ABC_transporter-like_ATP-bd"/>
</dbReference>
<evidence type="ECO:0000256" key="3">
    <source>
        <dbReference type="ARBA" id="ARBA00022741"/>
    </source>
</evidence>
<dbReference type="Proteomes" id="UP000469215">
    <property type="component" value="Unassembled WGS sequence"/>
</dbReference>
<keyword evidence="4 6" id="KW-0067">ATP-binding</keyword>
<dbReference type="InterPro" id="IPR027417">
    <property type="entry name" value="P-loop_NTPase"/>
</dbReference>
<feature type="domain" description="ABC transporter" evidence="5">
    <location>
        <begin position="5"/>
        <end position="239"/>
    </location>
</feature>
<dbReference type="GO" id="GO:0042626">
    <property type="term" value="F:ATPase-coupled transmembrane transporter activity"/>
    <property type="evidence" value="ECO:0007669"/>
    <property type="project" value="TreeGrafter"/>
</dbReference>
<dbReference type="PROSITE" id="PS50893">
    <property type="entry name" value="ABC_TRANSPORTER_2"/>
    <property type="match status" value="2"/>
</dbReference>
<name>A0A6N9H8U9_9MICO</name>
<evidence type="ECO:0000256" key="2">
    <source>
        <dbReference type="ARBA" id="ARBA00022448"/>
    </source>
</evidence>